<dbReference type="EMBL" id="GL945017">
    <property type="protein sequence ID" value="EGN56245.1"/>
    <property type="molecule type" value="Genomic_DNA"/>
</dbReference>
<dbReference type="eggNOG" id="COG2885">
    <property type="taxonomic scope" value="Bacteria"/>
</dbReference>
<evidence type="ECO:0000313" key="3">
    <source>
        <dbReference type="EMBL" id="EGN56245.1"/>
    </source>
</evidence>
<evidence type="ECO:0000259" key="2">
    <source>
        <dbReference type="Pfam" id="PF13568"/>
    </source>
</evidence>
<sequence length="230" mass="25393">MKKTFIFLLALISTLTASAQYYPNGRPIPPRHRYAYQHDRHDAYTPFNDTYVGFRLGMTTATVHSDAAILDGSDPRTGLDIGIVAGTRLTYKVPLYFESGLSYTEKGGKGNYKGSKFTYRLEYLELPLVVKYKYALTPDIALEPFAGGYLALGVGGKIKDFGEREAYSSFSGDERASFRRFDGGLRLGCGASFNALYLGLSYDVGLANVGHYDFEDTRTGSLNLNIGVTF</sequence>
<reference evidence="4" key="1">
    <citation type="journal article" date="2011" name="Stand. Genomic Sci.">
        <title>Non-contiguous finished genome sequence of the opportunistic oral pathogen Prevotella multisaccharivorax type strain (PPPA20).</title>
        <authorList>
            <person name="Pati A."/>
            <person name="Gronow S."/>
            <person name="Lu M."/>
            <person name="Lapidus A."/>
            <person name="Nolan M."/>
            <person name="Lucas S."/>
            <person name="Hammon N."/>
            <person name="Deshpande S."/>
            <person name="Cheng J.F."/>
            <person name="Tapia R."/>
            <person name="Han C."/>
            <person name="Goodwin L."/>
            <person name="Pitluck S."/>
            <person name="Liolios K."/>
            <person name="Pagani I."/>
            <person name="Mavromatis K."/>
            <person name="Mikhailova N."/>
            <person name="Huntemann M."/>
            <person name="Chen A."/>
            <person name="Palaniappan K."/>
            <person name="Land M."/>
            <person name="Hauser L."/>
            <person name="Detter J.C."/>
            <person name="Brambilla E.M."/>
            <person name="Rohde M."/>
            <person name="Goker M."/>
            <person name="Woyke T."/>
            <person name="Bristow J."/>
            <person name="Eisen J.A."/>
            <person name="Markowitz V."/>
            <person name="Hugenholtz P."/>
            <person name="Kyrpides N.C."/>
            <person name="Klenk H.P."/>
            <person name="Ivanova N."/>
        </authorList>
    </citation>
    <scope>NUCLEOTIDE SEQUENCE [LARGE SCALE GENOMIC DNA]</scope>
    <source>
        <strain evidence="4">DSM 17128</strain>
    </source>
</reference>
<dbReference type="AlphaFoldDB" id="F8N6N0"/>
<dbReference type="STRING" id="688246.Premu_0784"/>
<keyword evidence="1" id="KW-0732">Signal</keyword>
<evidence type="ECO:0000256" key="1">
    <source>
        <dbReference type="SAM" id="SignalP"/>
    </source>
</evidence>
<dbReference type="RefSeq" id="WP_007573251.1">
    <property type="nucleotide sequence ID" value="NZ_BPTS01000001.1"/>
</dbReference>
<evidence type="ECO:0000313" key="4">
    <source>
        <dbReference type="Proteomes" id="UP000002772"/>
    </source>
</evidence>
<organism evidence="3 4">
    <name type="scientific">Hallella multisaccharivorax DSM 17128</name>
    <dbReference type="NCBI Taxonomy" id="688246"/>
    <lineage>
        <taxon>Bacteria</taxon>
        <taxon>Pseudomonadati</taxon>
        <taxon>Bacteroidota</taxon>
        <taxon>Bacteroidia</taxon>
        <taxon>Bacteroidales</taxon>
        <taxon>Prevotellaceae</taxon>
        <taxon>Hallella</taxon>
    </lineage>
</organism>
<dbReference type="HOGENOM" id="CLU_1189033_0_0_10"/>
<dbReference type="Proteomes" id="UP000002772">
    <property type="component" value="Unassembled WGS sequence"/>
</dbReference>
<feature type="domain" description="Outer membrane protein beta-barrel" evidence="2">
    <location>
        <begin position="51"/>
        <end position="209"/>
    </location>
</feature>
<name>F8N6N0_9BACT</name>
<feature type="signal peptide" evidence="1">
    <location>
        <begin position="1"/>
        <end position="19"/>
    </location>
</feature>
<feature type="chain" id="PRO_5003375769" description="Outer membrane protein beta-barrel domain-containing protein" evidence="1">
    <location>
        <begin position="20"/>
        <end position="230"/>
    </location>
</feature>
<proteinExistence type="predicted"/>
<protein>
    <recommendedName>
        <fullName evidence="2">Outer membrane protein beta-barrel domain-containing protein</fullName>
    </recommendedName>
</protein>
<gene>
    <name evidence="3" type="ORF">Premu_0784</name>
</gene>
<keyword evidence="4" id="KW-1185">Reference proteome</keyword>
<dbReference type="OrthoDB" id="1082211at2"/>
<dbReference type="Pfam" id="PF13568">
    <property type="entry name" value="OMP_b-brl_2"/>
    <property type="match status" value="1"/>
</dbReference>
<dbReference type="InterPro" id="IPR025665">
    <property type="entry name" value="Beta-barrel_OMP_2"/>
</dbReference>
<accession>F8N6N0</accession>